<sequence length="501" mass="57144">MSRRRTATKNAVATSSVWENRMKLEEGNGGIKPSNGVASCKEEGGGRGSVGLRVYRRLKRNQSDSAVENRSRSKLEAEKNPIQLRKTRSDSQRIPDENCKLGVCKDKNLKGSLSNVGQITSPKVAKDDIPDANVEEEEKEEEEEEEEFEEEEEVEVEKERFEIKEMNASDQTVRDEIVREVGEEEKQLHQIHDIPILANEVTKPIHVIEHPSIDEEFTKTPPVSVADAFERIHEGQNRMQNLVDLVMWRDISKSALIFGLGTFILVSSSYTKDVNFSFISAISYLGLVYLAAKFFFKSIICRGAVDFMDSDQKHIILGEEEVIWILKLILPYFNEVLFKIRCLFSGDPATTMKLAILLFVLARCGSSITIWTMARLAFFGVFTLPKICSTYSHQLSSYGNFWLRRFRDAWDSCTHKKAVGIGIFTVIWNLSSVVARIWAVFFLIVSVRFYQQSFVRDEWTVEEVQEDLNNGGQVVRQKGGPTLIERNRPTTMEWTKEKKGS</sequence>
<evidence type="ECO:0000313" key="10">
    <source>
        <dbReference type="Proteomes" id="UP000283530"/>
    </source>
</evidence>
<evidence type="ECO:0000256" key="2">
    <source>
        <dbReference type="ARBA" id="ARBA00022692"/>
    </source>
</evidence>
<feature type="compositionally biased region" description="Acidic residues" evidence="7">
    <location>
        <begin position="133"/>
        <end position="156"/>
    </location>
</feature>
<evidence type="ECO:0000256" key="5">
    <source>
        <dbReference type="ARBA" id="ARBA00023136"/>
    </source>
</evidence>
<accession>A0A443PK75</accession>
<protein>
    <recommendedName>
        <fullName evidence="6">Reticulon-like protein</fullName>
    </recommendedName>
</protein>
<dbReference type="PANTHER" id="PTHR46626">
    <property type="entry name" value="RETICULON-LIKE PROTEIN B17"/>
    <property type="match status" value="1"/>
</dbReference>
<keyword evidence="3 6" id="KW-0256">Endoplasmic reticulum</keyword>
<feature type="domain" description="Reticulon" evidence="8">
    <location>
        <begin position="242"/>
        <end position="398"/>
    </location>
</feature>
<keyword evidence="2 6" id="KW-0812">Transmembrane</keyword>
<evidence type="ECO:0000256" key="4">
    <source>
        <dbReference type="ARBA" id="ARBA00022989"/>
    </source>
</evidence>
<evidence type="ECO:0000256" key="3">
    <source>
        <dbReference type="ARBA" id="ARBA00022824"/>
    </source>
</evidence>
<comment type="caution">
    <text evidence="9">The sequence shown here is derived from an EMBL/GenBank/DDBJ whole genome shotgun (WGS) entry which is preliminary data.</text>
</comment>
<feature type="region of interest" description="Disordered" evidence="7">
    <location>
        <begin position="24"/>
        <end position="93"/>
    </location>
</feature>
<proteinExistence type="predicted"/>
<feature type="transmembrane region" description="Helical" evidence="6">
    <location>
        <begin position="276"/>
        <end position="296"/>
    </location>
</feature>
<comment type="subcellular location">
    <subcellularLocation>
        <location evidence="1 6">Endoplasmic reticulum membrane</location>
        <topology evidence="1 6">Multi-pass membrane protein</topology>
    </subcellularLocation>
</comment>
<reference evidence="9 10" key="1">
    <citation type="journal article" date="2019" name="Nat. Plants">
        <title>Stout camphor tree genome fills gaps in understanding of flowering plant genome evolution.</title>
        <authorList>
            <person name="Chaw S.M."/>
            <person name="Liu Y.C."/>
            <person name="Wu Y.W."/>
            <person name="Wang H.Y."/>
            <person name="Lin C.I."/>
            <person name="Wu C.S."/>
            <person name="Ke H.M."/>
            <person name="Chang L.Y."/>
            <person name="Hsu C.Y."/>
            <person name="Yang H.T."/>
            <person name="Sudianto E."/>
            <person name="Hsu M.H."/>
            <person name="Wu K.P."/>
            <person name="Wang L.N."/>
            <person name="Leebens-Mack J.H."/>
            <person name="Tsai I.J."/>
        </authorList>
    </citation>
    <scope>NUCLEOTIDE SEQUENCE [LARGE SCALE GENOMIC DNA]</scope>
    <source>
        <strain evidence="10">cv. Chaw 1501</strain>
        <tissue evidence="9">Young leaves</tissue>
    </source>
</reference>
<feature type="compositionally biased region" description="Basic and acidic residues" evidence="7">
    <location>
        <begin position="67"/>
        <end position="79"/>
    </location>
</feature>
<dbReference type="InterPro" id="IPR003388">
    <property type="entry name" value="Reticulon"/>
</dbReference>
<dbReference type="Proteomes" id="UP000283530">
    <property type="component" value="Unassembled WGS sequence"/>
</dbReference>
<dbReference type="InterPro" id="IPR044647">
    <property type="entry name" value="RTNLB17/18/21"/>
</dbReference>
<dbReference type="OrthoDB" id="567788at2759"/>
<dbReference type="STRING" id="337451.A0A443PK75"/>
<evidence type="ECO:0000256" key="1">
    <source>
        <dbReference type="ARBA" id="ARBA00004477"/>
    </source>
</evidence>
<evidence type="ECO:0000256" key="7">
    <source>
        <dbReference type="SAM" id="MobiDB-lite"/>
    </source>
</evidence>
<evidence type="ECO:0000259" key="8">
    <source>
        <dbReference type="PROSITE" id="PS50845"/>
    </source>
</evidence>
<dbReference type="GO" id="GO:0005789">
    <property type="term" value="C:endoplasmic reticulum membrane"/>
    <property type="evidence" value="ECO:0007669"/>
    <property type="project" value="UniProtKB-SubCell"/>
</dbReference>
<keyword evidence="10" id="KW-1185">Reference proteome</keyword>
<dbReference type="EMBL" id="QPKB01000008">
    <property type="protein sequence ID" value="RWR91142.1"/>
    <property type="molecule type" value="Genomic_DNA"/>
</dbReference>
<evidence type="ECO:0000313" key="9">
    <source>
        <dbReference type="EMBL" id="RWR91142.1"/>
    </source>
</evidence>
<organism evidence="9 10">
    <name type="scientific">Cinnamomum micranthum f. kanehirae</name>
    <dbReference type="NCBI Taxonomy" id="337451"/>
    <lineage>
        <taxon>Eukaryota</taxon>
        <taxon>Viridiplantae</taxon>
        <taxon>Streptophyta</taxon>
        <taxon>Embryophyta</taxon>
        <taxon>Tracheophyta</taxon>
        <taxon>Spermatophyta</taxon>
        <taxon>Magnoliopsida</taxon>
        <taxon>Magnoliidae</taxon>
        <taxon>Laurales</taxon>
        <taxon>Lauraceae</taxon>
        <taxon>Cinnamomum</taxon>
    </lineage>
</organism>
<gene>
    <name evidence="9" type="ORF">CKAN_02028600</name>
</gene>
<dbReference type="Pfam" id="PF02453">
    <property type="entry name" value="Reticulon"/>
    <property type="match status" value="1"/>
</dbReference>
<feature type="transmembrane region" description="Helical" evidence="6">
    <location>
        <begin position="354"/>
        <end position="374"/>
    </location>
</feature>
<feature type="region of interest" description="Disordered" evidence="7">
    <location>
        <begin position="123"/>
        <end position="159"/>
    </location>
</feature>
<keyword evidence="4 6" id="KW-1133">Transmembrane helix</keyword>
<dbReference type="AlphaFoldDB" id="A0A443PK75"/>
<name>A0A443PK75_9MAGN</name>
<dbReference type="PROSITE" id="PS50845">
    <property type="entry name" value="RETICULON"/>
    <property type="match status" value="1"/>
</dbReference>
<keyword evidence="5 6" id="KW-0472">Membrane</keyword>
<feature type="transmembrane region" description="Helical" evidence="6">
    <location>
        <begin position="254"/>
        <end position="270"/>
    </location>
</feature>
<feature type="transmembrane region" description="Helical" evidence="6">
    <location>
        <begin position="426"/>
        <end position="447"/>
    </location>
</feature>
<dbReference type="PANTHER" id="PTHR46626:SF1">
    <property type="entry name" value="RETICULON-LIKE PROTEIN B21"/>
    <property type="match status" value="1"/>
</dbReference>
<evidence type="ECO:0000256" key="6">
    <source>
        <dbReference type="RuleBase" id="RU363132"/>
    </source>
</evidence>